<dbReference type="Pfam" id="PF18082">
    <property type="entry name" value="NAT_N"/>
    <property type="match status" value="1"/>
</dbReference>
<reference evidence="3 4" key="1">
    <citation type="submission" date="2024-09" db="EMBL/GenBank/DDBJ databases">
        <authorList>
            <person name="Sun Q."/>
            <person name="Mori K."/>
        </authorList>
    </citation>
    <scope>NUCLEOTIDE SEQUENCE [LARGE SCALE GENOMIC DNA]</scope>
    <source>
        <strain evidence="3 4">JCM 12520</strain>
    </source>
</reference>
<evidence type="ECO:0000259" key="1">
    <source>
        <dbReference type="Pfam" id="PF18082"/>
    </source>
</evidence>
<name>A0ABV5VQ01_9BACL</name>
<keyword evidence="3" id="KW-0012">Acyltransferase</keyword>
<keyword evidence="4" id="KW-1185">Reference proteome</keyword>
<dbReference type="EMBL" id="JBHMAG010000002">
    <property type="protein sequence ID" value="MFB9750230.1"/>
    <property type="molecule type" value="Genomic_DNA"/>
</dbReference>
<comment type="caution">
    <text evidence="3">The sequence shown here is derived from an EMBL/GenBank/DDBJ whole genome shotgun (WGS) entry which is preliminary data.</text>
</comment>
<dbReference type="RefSeq" id="WP_344916888.1">
    <property type="nucleotide sequence ID" value="NZ_BAAAYO010000021.1"/>
</dbReference>
<dbReference type="Gene3D" id="3.40.630.120">
    <property type="match status" value="1"/>
</dbReference>
<dbReference type="InterPro" id="IPR041644">
    <property type="entry name" value="GNAT_C"/>
</dbReference>
<keyword evidence="3" id="KW-0808">Transferase</keyword>
<evidence type="ECO:0000313" key="4">
    <source>
        <dbReference type="Proteomes" id="UP001589619"/>
    </source>
</evidence>
<gene>
    <name evidence="3" type="ORF">ACFFNY_01480</name>
</gene>
<dbReference type="GO" id="GO:0016746">
    <property type="term" value="F:acyltransferase activity"/>
    <property type="evidence" value="ECO:0007669"/>
    <property type="project" value="UniProtKB-KW"/>
</dbReference>
<evidence type="ECO:0000259" key="2">
    <source>
        <dbReference type="Pfam" id="PF18164"/>
    </source>
</evidence>
<feature type="domain" description="N-acyltransferase N-terminal" evidence="1">
    <location>
        <begin position="16"/>
        <end position="148"/>
    </location>
</feature>
<protein>
    <submittedName>
        <fullName evidence="3">Acyltransferase domain-containing protein</fullName>
    </submittedName>
</protein>
<dbReference type="InterPro" id="IPR041273">
    <property type="entry name" value="NAT_N"/>
</dbReference>
<organism evidence="3 4">
    <name type="scientific">Paenibacillus hodogayensis</name>
    <dbReference type="NCBI Taxonomy" id="279208"/>
    <lineage>
        <taxon>Bacteria</taxon>
        <taxon>Bacillati</taxon>
        <taxon>Bacillota</taxon>
        <taxon>Bacilli</taxon>
        <taxon>Bacillales</taxon>
        <taxon>Paenibacillaceae</taxon>
        <taxon>Paenibacillus</taxon>
    </lineage>
</organism>
<sequence length="380" mass="42797">MVNKADFLLEQSAIVSYCETLRLPVEITEAIGEASSSIRRDARLLEAIANCCRLLFQADGGWKGREAAIRQYNELLRSSEEKLAAMLAPVIMISGLPYTTELYRSRGIPDAVLLETLGDLQLRMQLYRDKHGRWGTDSFAWLCHQFTGGMFRLGRLQFHLVQFPYPMHVFRRAGTREVAIFPESGISFRADGCINGTNGIDAPTWTSRLEITGRYFAGNRIDSDGFGHPDTTLLAAEEWEHVLKPKDTIIKIHIPQDGKMSRAACRQSYARAVPFFEKHFPETPFAAMYCATWLLSPQWQQLLPAESNIAQFRHDYHPFPLEGDDGQMFERVFGAKPADLAIAPRDTLLRRVVLDRLSAGGVIHSGAGIILKEEANGYFE</sequence>
<accession>A0ABV5VQ01</accession>
<dbReference type="Pfam" id="PF18164">
    <property type="entry name" value="GNAT_C"/>
    <property type="match status" value="1"/>
</dbReference>
<proteinExistence type="predicted"/>
<dbReference type="Proteomes" id="UP001589619">
    <property type="component" value="Unassembled WGS sequence"/>
</dbReference>
<evidence type="ECO:0000313" key="3">
    <source>
        <dbReference type="EMBL" id="MFB9750230.1"/>
    </source>
</evidence>
<feature type="domain" description="GNAT-like C-terminal" evidence="2">
    <location>
        <begin position="150"/>
        <end position="370"/>
    </location>
</feature>